<dbReference type="PANTHER" id="PTHR30269">
    <property type="entry name" value="TRANSMEMBRANE PROTEIN YFCA"/>
    <property type="match status" value="1"/>
</dbReference>
<evidence type="ECO:0000256" key="5">
    <source>
        <dbReference type="ARBA" id="ARBA00022692"/>
    </source>
</evidence>
<evidence type="ECO:0000313" key="10">
    <source>
        <dbReference type="Proteomes" id="UP001057877"/>
    </source>
</evidence>
<feature type="transmembrane region" description="Helical" evidence="8">
    <location>
        <begin position="188"/>
        <end position="210"/>
    </location>
</feature>
<evidence type="ECO:0000256" key="1">
    <source>
        <dbReference type="ARBA" id="ARBA00004651"/>
    </source>
</evidence>
<keyword evidence="5 8" id="KW-0812">Transmembrane</keyword>
<name>A0ABY5S7R5_9BACL</name>
<evidence type="ECO:0000256" key="2">
    <source>
        <dbReference type="ARBA" id="ARBA00009142"/>
    </source>
</evidence>
<comment type="similarity">
    <text evidence="2 8">Belongs to the 4-toluene sulfonate uptake permease (TSUP) (TC 2.A.102) family.</text>
</comment>
<evidence type="ECO:0000256" key="6">
    <source>
        <dbReference type="ARBA" id="ARBA00022989"/>
    </source>
</evidence>
<keyword evidence="3" id="KW-0813">Transport</keyword>
<accession>A0ABY5S7R5</accession>
<feature type="transmembrane region" description="Helical" evidence="8">
    <location>
        <begin position="164"/>
        <end position="182"/>
    </location>
</feature>
<dbReference type="EMBL" id="CP091430">
    <property type="protein sequence ID" value="UVI29714.1"/>
    <property type="molecule type" value="Genomic_DNA"/>
</dbReference>
<comment type="subcellular location">
    <subcellularLocation>
        <location evidence="1 8">Cell membrane</location>
        <topology evidence="1 8">Multi-pass membrane protein</topology>
    </subcellularLocation>
</comment>
<gene>
    <name evidence="9" type="ORF">L1F29_30635</name>
</gene>
<dbReference type="PANTHER" id="PTHR30269:SF37">
    <property type="entry name" value="MEMBRANE TRANSPORTER PROTEIN"/>
    <property type="match status" value="1"/>
</dbReference>
<protein>
    <recommendedName>
        <fullName evidence="8">Probable membrane transporter protein</fullName>
    </recommendedName>
</protein>
<organism evidence="9 10">
    <name type="scientific">Paenibacillus spongiae</name>
    <dbReference type="NCBI Taxonomy" id="2909671"/>
    <lineage>
        <taxon>Bacteria</taxon>
        <taxon>Bacillati</taxon>
        <taxon>Bacillota</taxon>
        <taxon>Bacilli</taxon>
        <taxon>Bacillales</taxon>
        <taxon>Paenibacillaceae</taxon>
        <taxon>Paenibacillus</taxon>
    </lineage>
</organism>
<feature type="transmembrane region" description="Helical" evidence="8">
    <location>
        <begin position="34"/>
        <end position="57"/>
    </location>
</feature>
<dbReference type="InterPro" id="IPR002781">
    <property type="entry name" value="TM_pro_TauE-like"/>
</dbReference>
<dbReference type="Pfam" id="PF01925">
    <property type="entry name" value="TauE"/>
    <property type="match status" value="1"/>
</dbReference>
<evidence type="ECO:0000256" key="4">
    <source>
        <dbReference type="ARBA" id="ARBA00022475"/>
    </source>
</evidence>
<keyword evidence="4 8" id="KW-1003">Cell membrane</keyword>
<dbReference type="Proteomes" id="UP001057877">
    <property type="component" value="Chromosome"/>
</dbReference>
<keyword evidence="7 8" id="KW-0472">Membrane</keyword>
<evidence type="ECO:0000256" key="7">
    <source>
        <dbReference type="ARBA" id="ARBA00023136"/>
    </source>
</evidence>
<keyword evidence="10" id="KW-1185">Reference proteome</keyword>
<evidence type="ECO:0000256" key="8">
    <source>
        <dbReference type="RuleBase" id="RU363041"/>
    </source>
</evidence>
<feature type="transmembrane region" description="Helical" evidence="8">
    <location>
        <begin position="95"/>
        <end position="113"/>
    </location>
</feature>
<reference evidence="9" key="1">
    <citation type="submission" date="2022-01" db="EMBL/GenBank/DDBJ databases">
        <title>Paenibacillus spongiae sp. nov., isolated from marine sponge.</title>
        <authorList>
            <person name="Li Z."/>
            <person name="Zhang M."/>
        </authorList>
    </citation>
    <scope>NUCLEOTIDE SEQUENCE</scope>
    <source>
        <strain evidence="9">PHS-Z3</strain>
    </source>
</reference>
<dbReference type="RefSeq" id="WP_258385801.1">
    <property type="nucleotide sequence ID" value="NZ_CP091430.1"/>
</dbReference>
<keyword evidence="6 8" id="KW-1133">Transmembrane helix</keyword>
<evidence type="ECO:0000313" key="9">
    <source>
        <dbReference type="EMBL" id="UVI29714.1"/>
    </source>
</evidence>
<dbReference type="InterPro" id="IPR052017">
    <property type="entry name" value="TSUP"/>
</dbReference>
<sequence length="238" mass="26136">MQEWIILVLIVFAASLLQTSTGYGFSIIGTPFLLLIYPGHTAIQINIILSLCLSAFMIFKIGREVDKPLFIRLMKGSIPGLVIGLFIYLYLDIRVLKMIVGGLILLLTIGLIFKLTMLQSRNRDFITGGISGLLTTSIGVPGPPLLLYFSGIGKDKAVLRSTTLAYYLFVYSASLVMQISFGGTDKEAWISSLVAVPSLIAGILLGQLLFRWISPNIFRVITYVILLFTGGYLLLSAF</sequence>
<feature type="transmembrane region" description="Helical" evidence="8">
    <location>
        <begin position="217"/>
        <end position="235"/>
    </location>
</feature>
<proteinExistence type="inferred from homology"/>
<evidence type="ECO:0000256" key="3">
    <source>
        <dbReference type="ARBA" id="ARBA00022448"/>
    </source>
</evidence>
<feature type="transmembrane region" description="Helical" evidence="8">
    <location>
        <begin position="69"/>
        <end position="89"/>
    </location>
</feature>